<dbReference type="EMBL" id="ADKX01000001">
    <property type="protein sequence ID" value="EFW06642.1"/>
    <property type="molecule type" value="Genomic_DNA"/>
</dbReference>
<proteinExistence type="predicted"/>
<feature type="transmembrane region" description="Helical" evidence="7">
    <location>
        <begin position="253"/>
        <end position="276"/>
    </location>
</feature>
<accession>E7G5Z1</accession>
<evidence type="ECO:0000256" key="4">
    <source>
        <dbReference type="ARBA" id="ARBA00022692"/>
    </source>
</evidence>
<dbReference type="GeneID" id="78229396"/>
<feature type="transmembrane region" description="Helical" evidence="7">
    <location>
        <begin position="375"/>
        <end position="398"/>
    </location>
</feature>
<feature type="transmembrane region" description="Helical" evidence="7">
    <location>
        <begin position="79"/>
        <end position="99"/>
    </location>
</feature>
<feature type="transmembrane region" description="Helical" evidence="7">
    <location>
        <begin position="105"/>
        <end position="125"/>
    </location>
</feature>
<feature type="transmembrane region" description="Helical" evidence="7">
    <location>
        <begin position="137"/>
        <end position="160"/>
    </location>
</feature>
<gene>
    <name evidence="9" type="ORF">HMPREF9488_00179</name>
</gene>
<evidence type="ECO:0000313" key="10">
    <source>
        <dbReference type="Proteomes" id="UP000003157"/>
    </source>
</evidence>
<keyword evidence="6 7" id="KW-0472">Membrane</keyword>
<protein>
    <recommendedName>
        <fullName evidence="8">Major facilitator superfamily (MFS) profile domain-containing protein</fullName>
    </recommendedName>
</protein>
<dbReference type="Proteomes" id="UP000003157">
    <property type="component" value="Unassembled WGS sequence"/>
</dbReference>
<feature type="transmembrane region" description="Helical" evidence="7">
    <location>
        <begin position="166"/>
        <end position="186"/>
    </location>
</feature>
<feature type="transmembrane region" description="Helical" evidence="7">
    <location>
        <begin position="349"/>
        <end position="369"/>
    </location>
</feature>
<comment type="caution">
    <text evidence="9">The sequence shown here is derived from an EMBL/GenBank/DDBJ whole genome shotgun (WGS) entry which is preliminary data.</text>
</comment>
<evidence type="ECO:0000256" key="7">
    <source>
        <dbReference type="SAM" id="Phobius"/>
    </source>
</evidence>
<comment type="subcellular location">
    <subcellularLocation>
        <location evidence="1">Cell membrane</location>
        <topology evidence="1">Multi-pass membrane protein</topology>
    </subcellularLocation>
</comment>
<dbReference type="AlphaFoldDB" id="E7G5Z1"/>
<feature type="transmembrane region" description="Helical" evidence="7">
    <location>
        <begin position="14"/>
        <end position="34"/>
    </location>
</feature>
<keyword evidence="2" id="KW-0813">Transport</keyword>
<dbReference type="HOGENOM" id="CLU_001265_60_4_9"/>
<keyword evidence="10" id="KW-1185">Reference proteome</keyword>
<evidence type="ECO:0000256" key="3">
    <source>
        <dbReference type="ARBA" id="ARBA00022475"/>
    </source>
</evidence>
<dbReference type="eggNOG" id="COG2814">
    <property type="taxonomic scope" value="Bacteria"/>
</dbReference>
<dbReference type="STRING" id="100884.GCA_000269565_01521"/>
<dbReference type="SUPFAM" id="SSF103473">
    <property type="entry name" value="MFS general substrate transporter"/>
    <property type="match status" value="1"/>
</dbReference>
<dbReference type="InterPro" id="IPR020846">
    <property type="entry name" value="MFS_dom"/>
</dbReference>
<evidence type="ECO:0000313" key="9">
    <source>
        <dbReference type="EMBL" id="EFW06642.1"/>
    </source>
</evidence>
<keyword evidence="4 7" id="KW-0812">Transmembrane</keyword>
<name>E7G5Z1_9FIRM</name>
<keyword evidence="3" id="KW-1003">Cell membrane</keyword>
<dbReference type="InterPro" id="IPR050171">
    <property type="entry name" value="MFS_Transporters"/>
</dbReference>
<dbReference type="RefSeq" id="WP_008787307.1">
    <property type="nucleotide sequence ID" value="NZ_AKCB01000001.1"/>
</dbReference>
<evidence type="ECO:0000259" key="8">
    <source>
        <dbReference type="PROSITE" id="PS50850"/>
    </source>
</evidence>
<feature type="transmembrane region" description="Helical" evidence="7">
    <location>
        <begin position="288"/>
        <end position="305"/>
    </location>
</feature>
<evidence type="ECO:0000256" key="6">
    <source>
        <dbReference type="ARBA" id="ARBA00023136"/>
    </source>
</evidence>
<sequence>MNVFKQYSGLRREMYVLFFGRIVTNLGSMVFPLLTLILSNKLHMDAASIASLLLFMSIAQFPTIYIAGYLADHYNKRNIIIICDFITVVCYFLAGMIPLSMITVGLLFIASLFATVEHPVYDALVADLSSYEDRENAYSLSYLGMNLGLVLAPSIGGLLFANYLNVAFLIDAISTLLSTILIFIFIKDISVTKSTNGQDFYEESEEENSVFKVLKARKAIVYFMICSMMIQIVYSQFNFLMPLNFERLYGEQGAFIFGTITSVNAFVVIFATPILTTVSEKLKDLNKIVVGVFLMTIGFGMYIFIQGIMSLYYVSIIIFTLGEIYNTLGSQPYLTRRIPVTHRGRISSVRNIFTSLSVAIVQNGVGFLIDHHSMIFMWIVITIVGCLTVGMVMILRIIDKKDYPRLYEKTYSK</sequence>
<dbReference type="InterPro" id="IPR011701">
    <property type="entry name" value="MFS"/>
</dbReference>
<feature type="transmembrane region" description="Helical" evidence="7">
    <location>
        <begin position="311"/>
        <end position="328"/>
    </location>
</feature>
<dbReference type="InterPro" id="IPR036259">
    <property type="entry name" value="MFS_trans_sf"/>
</dbReference>
<dbReference type="PROSITE" id="PS50850">
    <property type="entry name" value="MFS"/>
    <property type="match status" value="1"/>
</dbReference>
<dbReference type="GO" id="GO:0005886">
    <property type="term" value="C:plasma membrane"/>
    <property type="evidence" value="ECO:0007669"/>
    <property type="project" value="UniProtKB-SubCell"/>
</dbReference>
<dbReference type="Gene3D" id="1.20.1250.20">
    <property type="entry name" value="MFS general substrate transporter like domains"/>
    <property type="match status" value="1"/>
</dbReference>
<dbReference type="Pfam" id="PF07690">
    <property type="entry name" value="MFS_1"/>
    <property type="match status" value="1"/>
</dbReference>
<feature type="transmembrane region" description="Helical" evidence="7">
    <location>
        <begin position="219"/>
        <end position="241"/>
    </location>
</feature>
<dbReference type="PANTHER" id="PTHR23517">
    <property type="entry name" value="RESISTANCE PROTEIN MDTM, PUTATIVE-RELATED-RELATED"/>
    <property type="match status" value="1"/>
</dbReference>
<dbReference type="PANTHER" id="PTHR23517:SF3">
    <property type="entry name" value="INTEGRAL MEMBRANE TRANSPORT PROTEIN"/>
    <property type="match status" value="1"/>
</dbReference>
<organism evidence="9 10">
    <name type="scientific">Coprobacillus cateniformis</name>
    <dbReference type="NCBI Taxonomy" id="100884"/>
    <lineage>
        <taxon>Bacteria</taxon>
        <taxon>Bacillati</taxon>
        <taxon>Bacillota</taxon>
        <taxon>Erysipelotrichia</taxon>
        <taxon>Erysipelotrichales</taxon>
        <taxon>Coprobacillaceae</taxon>
        <taxon>Coprobacillus</taxon>
    </lineage>
</organism>
<dbReference type="OrthoDB" id="9793283at2"/>
<evidence type="ECO:0000256" key="5">
    <source>
        <dbReference type="ARBA" id="ARBA00022989"/>
    </source>
</evidence>
<reference evidence="9 10" key="1">
    <citation type="submission" date="2010-12" db="EMBL/GenBank/DDBJ databases">
        <title>The Genome Sequence of Coprobacillus sp. strain 29_1.</title>
        <authorList>
            <consortium name="The Broad Institute Genome Sequencing Platform"/>
            <person name="Earl A."/>
            <person name="Ward D."/>
            <person name="Feldgarden M."/>
            <person name="Gevers D."/>
            <person name="Daigneault M."/>
            <person name="Sibley C.D."/>
            <person name="White A."/>
            <person name="Strauss J."/>
            <person name="Allen-Vercoe E."/>
            <person name="Young S.K."/>
            <person name="Zeng Q."/>
            <person name="Gargeya S."/>
            <person name="Fitzgerald M."/>
            <person name="Haas B."/>
            <person name="Abouelleil A."/>
            <person name="Alvarado L."/>
            <person name="Arachchi H.M."/>
            <person name="Berlin A."/>
            <person name="Brown A."/>
            <person name="Chapman S.B."/>
            <person name="Chen Z."/>
            <person name="Dunbar C."/>
            <person name="Freedman E."/>
            <person name="Gearin G."/>
            <person name="Gellesch M."/>
            <person name="Goldberg J."/>
            <person name="Griggs A."/>
            <person name="Gujja S."/>
            <person name="Heilman E."/>
            <person name="Heiman D."/>
            <person name="Howarth C."/>
            <person name="Larson L."/>
            <person name="Lui A."/>
            <person name="MacDonald P.J.P."/>
            <person name="Mehta T."/>
            <person name="Montmayeur A."/>
            <person name="Murphy C."/>
            <person name="Neiman D."/>
            <person name="Pearson M."/>
            <person name="Priest M."/>
            <person name="Roberts A."/>
            <person name="Saif S."/>
            <person name="Shea T."/>
            <person name="Shenoy N."/>
            <person name="Sisk P."/>
            <person name="Stolte C."/>
            <person name="Sykes S."/>
            <person name="White J."/>
            <person name="Yandava C."/>
            <person name="Nusbaum C."/>
            <person name="Birren B."/>
        </authorList>
    </citation>
    <scope>NUCLEOTIDE SEQUENCE [LARGE SCALE GENOMIC DNA]</scope>
    <source>
        <strain evidence="9 10">29_1</strain>
    </source>
</reference>
<dbReference type="GO" id="GO:0022857">
    <property type="term" value="F:transmembrane transporter activity"/>
    <property type="evidence" value="ECO:0007669"/>
    <property type="project" value="InterPro"/>
</dbReference>
<feature type="domain" description="Major facilitator superfamily (MFS) profile" evidence="8">
    <location>
        <begin position="13"/>
        <end position="402"/>
    </location>
</feature>
<feature type="transmembrane region" description="Helical" evidence="7">
    <location>
        <begin position="46"/>
        <end position="67"/>
    </location>
</feature>
<evidence type="ECO:0000256" key="1">
    <source>
        <dbReference type="ARBA" id="ARBA00004651"/>
    </source>
</evidence>
<keyword evidence="5 7" id="KW-1133">Transmembrane helix</keyword>
<evidence type="ECO:0000256" key="2">
    <source>
        <dbReference type="ARBA" id="ARBA00022448"/>
    </source>
</evidence>